<evidence type="ECO:0000313" key="3">
    <source>
        <dbReference type="Proteomes" id="UP000306825"/>
    </source>
</evidence>
<dbReference type="EMBL" id="CP040463">
    <property type="protein sequence ID" value="QCT94034.1"/>
    <property type="molecule type" value="Genomic_DNA"/>
</dbReference>
<keyword evidence="1" id="KW-0802">TPR repeat</keyword>
<proteinExistence type="predicted"/>
<dbReference type="InterPro" id="IPR011990">
    <property type="entry name" value="TPR-like_helical_dom_sf"/>
</dbReference>
<evidence type="ECO:0000313" key="2">
    <source>
        <dbReference type="EMBL" id="QCT94034.1"/>
    </source>
</evidence>
<keyword evidence="3" id="KW-1185">Reference proteome</keyword>
<sequence length="600" mass="72041">MKYFILLCLSMSFLFSKTPIKTGYCIQALSSKNKELLIKKFKDNFPYARIEKIGSFYVIRFFQEENIKDLKSVLPDIKKEYKSAFIRKCDYIPQRIIYPNQKNIKKVENKKSNLKIIQKNKTLLPKNIEYTPTQRQEIIFKKGLTFFKDKKYKRACTIFNTLFQLYQNTKYYQLRNKACYNYYYSEIIKNLSDNPLLALDFIEKVKKIRDDNNLAKYKAIAYFNINNYKEVFNLLKNYPNKDNKLKNIYLISLFKLGFYNQIIDNIEIYKNCPFYKKNKIIFDSLIELKNNNFEKAYYLAKKYYNQNPIDKTINIILANIMLKINRIDYALMYLQNINVYSIDELKLLRDIYYMNYDYTNAYHTVKRLNEMNYNDILNDEIKKEYLLLQADRLTKNKNFNKALKYAKEADKIKSDEETLSKLGEIYEKMKNYSLAYKEFYNAMLLKPQNQYFQKEILKILFKTNDLDKAKNFAMKSNLSEIRNYYYILLAKYYLNKNDFVNANIALSNIEKENSKEFYEVKGIVCFYLKEYKCSINYLDKAFDSKEKIYYLIRAYSSINLKNKAKELLSQFSNKFNIDKTKLAGLYIEIGNIKKAKELLK</sequence>
<accession>A0ABX5V8W9</accession>
<dbReference type="RefSeq" id="WP_138322962.1">
    <property type="nucleotide sequence ID" value="NZ_CP040463.1"/>
</dbReference>
<dbReference type="Gene3D" id="1.25.40.10">
    <property type="entry name" value="Tetratricopeptide repeat domain"/>
    <property type="match status" value="1"/>
</dbReference>
<evidence type="ECO:0000256" key="1">
    <source>
        <dbReference type="PROSITE-ProRule" id="PRU00339"/>
    </source>
</evidence>
<reference evidence="2 3" key="1">
    <citation type="submission" date="2019-05" db="EMBL/GenBank/DDBJ databases">
        <title>A comparative analysis of the Nautiliaceae.</title>
        <authorList>
            <person name="Grosche A."/>
            <person name="Smedile F."/>
            <person name="Vetriani C."/>
        </authorList>
    </citation>
    <scope>NUCLEOTIDE SEQUENCE [LARGE SCALE GENOMIC DNA]</scope>
    <source>
        <strain evidence="2 3">TB-2</strain>
    </source>
</reference>
<feature type="repeat" description="TPR" evidence="1">
    <location>
        <begin position="416"/>
        <end position="449"/>
    </location>
</feature>
<organism evidence="2 3">
    <name type="scientific">Caminibacter mediatlanticus TB-2</name>
    <dbReference type="NCBI Taxonomy" id="391592"/>
    <lineage>
        <taxon>Bacteria</taxon>
        <taxon>Pseudomonadati</taxon>
        <taxon>Campylobacterota</taxon>
        <taxon>Epsilonproteobacteria</taxon>
        <taxon>Nautiliales</taxon>
        <taxon>Nautiliaceae</taxon>
        <taxon>Caminibacter</taxon>
    </lineage>
</organism>
<dbReference type="PROSITE" id="PS50005">
    <property type="entry name" value="TPR"/>
    <property type="match status" value="1"/>
</dbReference>
<name>A0ABX5V8W9_9BACT</name>
<protein>
    <recommendedName>
        <fullName evidence="4">Tetratricopeptide repeat protein</fullName>
    </recommendedName>
</protein>
<dbReference type="Proteomes" id="UP000306825">
    <property type="component" value="Chromosome"/>
</dbReference>
<gene>
    <name evidence="2" type="ORF">FE773_02225</name>
</gene>
<evidence type="ECO:0008006" key="4">
    <source>
        <dbReference type="Google" id="ProtNLM"/>
    </source>
</evidence>
<dbReference type="SUPFAM" id="SSF48452">
    <property type="entry name" value="TPR-like"/>
    <property type="match status" value="1"/>
</dbReference>
<dbReference type="InterPro" id="IPR019734">
    <property type="entry name" value="TPR_rpt"/>
</dbReference>